<evidence type="ECO:0000256" key="7">
    <source>
        <dbReference type="ARBA" id="ARBA00049117"/>
    </source>
</evidence>
<dbReference type="GO" id="GO:0005200">
    <property type="term" value="F:structural constituent of cytoskeleton"/>
    <property type="evidence" value="ECO:0007669"/>
    <property type="project" value="InterPro"/>
</dbReference>
<comment type="catalytic activity">
    <reaction evidence="7">
        <text>GTP + H2O = GDP + phosphate + H(+)</text>
        <dbReference type="Rhea" id="RHEA:19669"/>
        <dbReference type="ChEBI" id="CHEBI:15377"/>
        <dbReference type="ChEBI" id="CHEBI:15378"/>
        <dbReference type="ChEBI" id="CHEBI:37565"/>
        <dbReference type="ChEBI" id="CHEBI:43474"/>
        <dbReference type="ChEBI" id="CHEBI:58189"/>
    </reaction>
    <physiologicalReaction direction="left-to-right" evidence="7">
        <dbReference type="Rhea" id="RHEA:19670"/>
    </physiologicalReaction>
</comment>
<dbReference type="Pfam" id="PF00091">
    <property type="entry name" value="Tubulin"/>
    <property type="match status" value="1"/>
</dbReference>
<dbReference type="Proteomes" id="UP000023152">
    <property type="component" value="Unassembled WGS sequence"/>
</dbReference>
<proteinExistence type="inferred from homology"/>
<comment type="caution">
    <text evidence="9">The sequence shown here is derived from an EMBL/GenBank/DDBJ whole genome shotgun (WGS) entry which is preliminary data.</text>
</comment>
<evidence type="ECO:0000256" key="1">
    <source>
        <dbReference type="ARBA" id="ARBA00009636"/>
    </source>
</evidence>
<comment type="similarity">
    <text evidence="1">Belongs to the tubulin family.</text>
</comment>
<feature type="domain" description="Tubulin/FtsZ GTPase" evidence="8">
    <location>
        <begin position="24"/>
        <end position="192"/>
    </location>
</feature>
<dbReference type="GO" id="GO:0005874">
    <property type="term" value="C:microtubule"/>
    <property type="evidence" value="ECO:0007669"/>
    <property type="project" value="UniProtKB-KW"/>
</dbReference>
<keyword evidence="3" id="KW-0493">Microtubule</keyword>
<dbReference type="AlphaFoldDB" id="X6PFH3"/>
<evidence type="ECO:0000313" key="10">
    <source>
        <dbReference type="Proteomes" id="UP000023152"/>
    </source>
</evidence>
<dbReference type="InterPro" id="IPR003008">
    <property type="entry name" value="Tubulin_FtsZ_GTPase"/>
</dbReference>
<sequence length="193" mass="21948">YGISTAGKQQKETKDNSFKVFLKKQVVVGLYQETFTVDLEPNVIDGVKSGSLGSLFNSNYLLSGKEDAANIFARDHYTVEKQIICKVNDQLQKLMNNCDNAMEFMIMHSAEGGTGSGLGALILERLYTDYVRKKARVVCVIYPSYMLSTSVVEPYNVMLTTYWLTDHTISRWYLTMRVYTIFAKGIFILRDLM</sequence>
<protein>
    <recommendedName>
        <fullName evidence="8">Tubulin/FtsZ GTPase domain-containing protein</fullName>
    </recommendedName>
</protein>
<dbReference type="PRINTS" id="PR01162">
    <property type="entry name" value="ALPHATUBULIN"/>
</dbReference>
<evidence type="ECO:0000313" key="9">
    <source>
        <dbReference type="EMBL" id="ETO36848.1"/>
    </source>
</evidence>
<evidence type="ECO:0000256" key="2">
    <source>
        <dbReference type="ARBA" id="ARBA00022490"/>
    </source>
</evidence>
<dbReference type="OrthoDB" id="1662883at2759"/>
<evidence type="ECO:0000256" key="3">
    <source>
        <dbReference type="ARBA" id="ARBA00022701"/>
    </source>
</evidence>
<evidence type="ECO:0000256" key="6">
    <source>
        <dbReference type="ARBA" id="ARBA00023134"/>
    </source>
</evidence>
<keyword evidence="4" id="KW-0547">Nucleotide-binding</keyword>
<dbReference type="Gene3D" id="3.40.50.1440">
    <property type="entry name" value="Tubulin/FtsZ, GTPase domain"/>
    <property type="match status" value="1"/>
</dbReference>
<accession>X6PFH3</accession>
<organism evidence="9 10">
    <name type="scientific">Reticulomyxa filosa</name>
    <dbReference type="NCBI Taxonomy" id="46433"/>
    <lineage>
        <taxon>Eukaryota</taxon>
        <taxon>Sar</taxon>
        <taxon>Rhizaria</taxon>
        <taxon>Retaria</taxon>
        <taxon>Foraminifera</taxon>
        <taxon>Monothalamids</taxon>
        <taxon>Reticulomyxidae</taxon>
        <taxon>Reticulomyxa</taxon>
    </lineage>
</organism>
<evidence type="ECO:0000256" key="5">
    <source>
        <dbReference type="ARBA" id="ARBA00022801"/>
    </source>
</evidence>
<dbReference type="InterPro" id="IPR036525">
    <property type="entry name" value="Tubulin/FtsZ_GTPase_sf"/>
</dbReference>
<keyword evidence="10" id="KW-1185">Reference proteome</keyword>
<name>X6PFH3_RETFI</name>
<dbReference type="PANTHER" id="PTHR11588">
    <property type="entry name" value="TUBULIN"/>
    <property type="match status" value="1"/>
</dbReference>
<dbReference type="EMBL" id="ASPP01000214">
    <property type="protein sequence ID" value="ETO36848.1"/>
    <property type="molecule type" value="Genomic_DNA"/>
</dbReference>
<dbReference type="SMART" id="SM00864">
    <property type="entry name" value="Tubulin"/>
    <property type="match status" value="1"/>
</dbReference>
<dbReference type="SUPFAM" id="SSF52490">
    <property type="entry name" value="Tubulin nucleotide-binding domain-like"/>
    <property type="match status" value="1"/>
</dbReference>
<dbReference type="GO" id="GO:0016787">
    <property type="term" value="F:hydrolase activity"/>
    <property type="evidence" value="ECO:0007669"/>
    <property type="project" value="UniProtKB-KW"/>
</dbReference>
<dbReference type="PRINTS" id="PR01161">
    <property type="entry name" value="TUBULIN"/>
</dbReference>
<dbReference type="InterPro" id="IPR000217">
    <property type="entry name" value="Tubulin"/>
</dbReference>
<feature type="non-terminal residue" evidence="9">
    <location>
        <position position="1"/>
    </location>
</feature>
<gene>
    <name evidence="9" type="ORF">RFI_00214</name>
</gene>
<dbReference type="GO" id="GO:0005525">
    <property type="term" value="F:GTP binding"/>
    <property type="evidence" value="ECO:0007669"/>
    <property type="project" value="UniProtKB-KW"/>
</dbReference>
<evidence type="ECO:0000259" key="8">
    <source>
        <dbReference type="SMART" id="SM00864"/>
    </source>
</evidence>
<keyword evidence="5" id="KW-0378">Hydrolase</keyword>
<keyword evidence="2" id="KW-0963">Cytoplasm</keyword>
<keyword evidence="6" id="KW-0342">GTP-binding</keyword>
<reference evidence="9 10" key="1">
    <citation type="journal article" date="2013" name="Curr. Biol.">
        <title>The Genome of the Foraminiferan Reticulomyxa filosa.</title>
        <authorList>
            <person name="Glockner G."/>
            <person name="Hulsmann N."/>
            <person name="Schleicher M."/>
            <person name="Noegel A.A."/>
            <person name="Eichinger L."/>
            <person name="Gallinger C."/>
            <person name="Pawlowski J."/>
            <person name="Sierra R."/>
            <person name="Euteneuer U."/>
            <person name="Pillet L."/>
            <person name="Moustafa A."/>
            <person name="Platzer M."/>
            <person name="Groth M."/>
            <person name="Szafranski K."/>
            <person name="Schliwa M."/>
        </authorList>
    </citation>
    <scope>NUCLEOTIDE SEQUENCE [LARGE SCALE GENOMIC DNA]</scope>
</reference>
<dbReference type="GO" id="GO:0007017">
    <property type="term" value="P:microtubule-based process"/>
    <property type="evidence" value="ECO:0007669"/>
    <property type="project" value="InterPro"/>
</dbReference>
<evidence type="ECO:0000256" key="4">
    <source>
        <dbReference type="ARBA" id="ARBA00022741"/>
    </source>
</evidence>
<dbReference type="InterPro" id="IPR002452">
    <property type="entry name" value="Alpha_tubulin"/>
</dbReference>